<organism evidence="2 3">
    <name type="scientific">Stephania yunnanensis</name>
    <dbReference type="NCBI Taxonomy" id="152371"/>
    <lineage>
        <taxon>Eukaryota</taxon>
        <taxon>Viridiplantae</taxon>
        <taxon>Streptophyta</taxon>
        <taxon>Embryophyta</taxon>
        <taxon>Tracheophyta</taxon>
        <taxon>Spermatophyta</taxon>
        <taxon>Magnoliopsida</taxon>
        <taxon>Ranunculales</taxon>
        <taxon>Menispermaceae</taxon>
        <taxon>Menispermoideae</taxon>
        <taxon>Cissampelideae</taxon>
        <taxon>Stephania</taxon>
    </lineage>
</organism>
<protein>
    <submittedName>
        <fullName evidence="2">Uncharacterized protein</fullName>
    </submittedName>
</protein>
<sequence length="168" mass="19536">MIEAETWVEVTRKGRQTTDTKGRREAPRTYTGEGNYYFSAKSKNIAVKRTRGMNVNILEYSKNECFKLEVDESFIAWCAESVGWCMQQPEEEERRLRRERAINMIVQVLLNSRGQALKINKMSVGGWQMVLIQEGRELKAWFRLKEALVVVGRVRVNHVVIQTPLDLN</sequence>
<comment type="caution">
    <text evidence="2">The sequence shown here is derived from an EMBL/GenBank/DDBJ whole genome shotgun (WGS) entry which is preliminary data.</text>
</comment>
<dbReference type="EMBL" id="JBBNAF010000006">
    <property type="protein sequence ID" value="KAK9135026.1"/>
    <property type="molecule type" value="Genomic_DNA"/>
</dbReference>
<reference evidence="2 3" key="1">
    <citation type="submission" date="2024-01" db="EMBL/GenBank/DDBJ databases">
        <title>Genome assemblies of Stephania.</title>
        <authorList>
            <person name="Yang L."/>
        </authorList>
    </citation>
    <scope>NUCLEOTIDE SEQUENCE [LARGE SCALE GENOMIC DNA]</scope>
    <source>
        <strain evidence="2">YNDBR</strain>
        <tissue evidence="2">Leaf</tissue>
    </source>
</reference>
<keyword evidence="3" id="KW-1185">Reference proteome</keyword>
<gene>
    <name evidence="2" type="ORF">Syun_014356</name>
</gene>
<name>A0AAP0PBU0_9MAGN</name>
<feature type="region of interest" description="Disordered" evidence="1">
    <location>
        <begin position="1"/>
        <end position="28"/>
    </location>
</feature>
<dbReference type="Proteomes" id="UP001420932">
    <property type="component" value="Unassembled WGS sequence"/>
</dbReference>
<feature type="compositionally biased region" description="Basic and acidic residues" evidence="1">
    <location>
        <begin position="10"/>
        <end position="27"/>
    </location>
</feature>
<proteinExistence type="predicted"/>
<evidence type="ECO:0000313" key="2">
    <source>
        <dbReference type="EMBL" id="KAK9135026.1"/>
    </source>
</evidence>
<dbReference type="AlphaFoldDB" id="A0AAP0PBU0"/>
<evidence type="ECO:0000256" key="1">
    <source>
        <dbReference type="SAM" id="MobiDB-lite"/>
    </source>
</evidence>
<accession>A0AAP0PBU0</accession>
<evidence type="ECO:0000313" key="3">
    <source>
        <dbReference type="Proteomes" id="UP001420932"/>
    </source>
</evidence>